<organism evidence="5 6">
    <name type="scientific">Polycladomyces subterraneus</name>
    <dbReference type="NCBI Taxonomy" id="1016997"/>
    <lineage>
        <taxon>Bacteria</taxon>
        <taxon>Bacillati</taxon>
        <taxon>Bacillota</taxon>
        <taxon>Bacilli</taxon>
        <taxon>Bacillales</taxon>
        <taxon>Thermoactinomycetaceae</taxon>
        <taxon>Polycladomyces</taxon>
    </lineage>
</organism>
<keyword evidence="2" id="KW-0238">DNA-binding</keyword>
<dbReference type="SUPFAM" id="SSF46689">
    <property type="entry name" value="Homeodomain-like"/>
    <property type="match status" value="1"/>
</dbReference>
<dbReference type="InterPro" id="IPR020449">
    <property type="entry name" value="Tscrpt_reg_AraC-type_HTH"/>
</dbReference>
<dbReference type="Gene3D" id="1.10.10.60">
    <property type="entry name" value="Homeodomain-like"/>
    <property type="match status" value="1"/>
</dbReference>
<dbReference type="Pfam" id="PF12833">
    <property type="entry name" value="HTH_18"/>
    <property type="match status" value="1"/>
</dbReference>
<name>A0ABT8IKS7_9BACL</name>
<keyword evidence="1" id="KW-0805">Transcription regulation</keyword>
<gene>
    <name evidence="5" type="ORF">NWF35_05480</name>
</gene>
<dbReference type="InterPro" id="IPR018060">
    <property type="entry name" value="HTH_AraC"/>
</dbReference>
<evidence type="ECO:0000256" key="1">
    <source>
        <dbReference type="ARBA" id="ARBA00023015"/>
    </source>
</evidence>
<dbReference type="Proteomes" id="UP001174196">
    <property type="component" value="Unassembled WGS sequence"/>
</dbReference>
<feature type="domain" description="HTH araC/xylS-type" evidence="4">
    <location>
        <begin position="17"/>
        <end position="60"/>
    </location>
</feature>
<protein>
    <submittedName>
        <fullName evidence="5">AraC family transcriptional regulator</fullName>
    </submittedName>
</protein>
<accession>A0ABT8IKS7</accession>
<sequence>MSITWRDWSTSQWCHQKHLLTETSCRVFEIAEQVGYKDYKYFVYVFKKLTGVTPTGYREYNISG</sequence>
<proteinExistence type="predicted"/>
<comment type="caution">
    <text evidence="5">The sequence shown here is derived from an EMBL/GenBank/DDBJ whole genome shotgun (WGS) entry which is preliminary data.</text>
</comment>
<dbReference type="PANTHER" id="PTHR43280:SF28">
    <property type="entry name" value="HTH-TYPE TRANSCRIPTIONAL ACTIVATOR RHAS"/>
    <property type="match status" value="1"/>
</dbReference>
<evidence type="ECO:0000313" key="5">
    <source>
        <dbReference type="EMBL" id="MDN4593359.1"/>
    </source>
</evidence>
<dbReference type="InterPro" id="IPR009057">
    <property type="entry name" value="Homeodomain-like_sf"/>
</dbReference>
<dbReference type="RefSeq" id="WP_301238082.1">
    <property type="nucleotide sequence ID" value="NZ_JANRHH010000025.1"/>
</dbReference>
<keyword evidence="6" id="KW-1185">Reference proteome</keyword>
<evidence type="ECO:0000256" key="2">
    <source>
        <dbReference type="ARBA" id="ARBA00023125"/>
    </source>
</evidence>
<dbReference type="PROSITE" id="PS01124">
    <property type="entry name" value="HTH_ARAC_FAMILY_2"/>
    <property type="match status" value="1"/>
</dbReference>
<dbReference type="PRINTS" id="PR00032">
    <property type="entry name" value="HTHARAC"/>
</dbReference>
<evidence type="ECO:0000259" key="4">
    <source>
        <dbReference type="PROSITE" id="PS01124"/>
    </source>
</evidence>
<evidence type="ECO:0000256" key="3">
    <source>
        <dbReference type="ARBA" id="ARBA00023163"/>
    </source>
</evidence>
<dbReference type="PANTHER" id="PTHR43280">
    <property type="entry name" value="ARAC-FAMILY TRANSCRIPTIONAL REGULATOR"/>
    <property type="match status" value="1"/>
</dbReference>
<dbReference type="EMBL" id="JANRHH010000025">
    <property type="protein sequence ID" value="MDN4593359.1"/>
    <property type="molecule type" value="Genomic_DNA"/>
</dbReference>
<keyword evidence="3" id="KW-0804">Transcription</keyword>
<reference evidence="5" key="1">
    <citation type="submission" date="2022-08" db="EMBL/GenBank/DDBJ databases">
        <title>Polycladomyces zharkentsis sp. nov., a novel thermophilic CMC and starch-degrading bacterium isolated from a geothermal spring in Kazakhstan.</title>
        <authorList>
            <person name="Mashzhan A."/>
            <person name="Kistaubaeva A."/>
            <person name="Javier-Lopez R."/>
            <person name="Birkeland N.-K."/>
        </authorList>
    </citation>
    <scope>NUCLEOTIDE SEQUENCE</scope>
    <source>
        <strain evidence="5">KSR 13</strain>
    </source>
</reference>
<evidence type="ECO:0000313" key="6">
    <source>
        <dbReference type="Proteomes" id="UP001174196"/>
    </source>
</evidence>